<accession>A0A7M7PN75</accession>
<dbReference type="RefSeq" id="XP_030851922.1">
    <property type="nucleotide sequence ID" value="XM_030996062.1"/>
</dbReference>
<dbReference type="GeneID" id="577906"/>
<feature type="repeat" description="ANK" evidence="3">
    <location>
        <begin position="246"/>
        <end position="278"/>
    </location>
</feature>
<organism evidence="5 6">
    <name type="scientific">Strongylocentrotus purpuratus</name>
    <name type="common">Purple sea urchin</name>
    <dbReference type="NCBI Taxonomy" id="7668"/>
    <lineage>
        <taxon>Eukaryota</taxon>
        <taxon>Metazoa</taxon>
        <taxon>Echinodermata</taxon>
        <taxon>Eleutherozoa</taxon>
        <taxon>Echinozoa</taxon>
        <taxon>Echinoidea</taxon>
        <taxon>Euechinoidea</taxon>
        <taxon>Echinacea</taxon>
        <taxon>Camarodonta</taxon>
        <taxon>Echinidea</taxon>
        <taxon>Strongylocentrotidae</taxon>
        <taxon>Strongylocentrotus</taxon>
    </lineage>
</organism>
<dbReference type="OrthoDB" id="2157354at2759"/>
<feature type="repeat" description="ANK" evidence="3">
    <location>
        <begin position="347"/>
        <end position="379"/>
    </location>
</feature>
<dbReference type="Pfam" id="PF12796">
    <property type="entry name" value="Ank_2"/>
    <property type="match status" value="3"/>
</dbReference>
<feature type="region of interest" description="Disordered" evidence="4">
    <location>
        <begin position="540"/>
        <end position="576"/>
    </location>
</feature>
<dbReference type="InParanoid" id="A0A7M7PN75"/>
<evidence type="ECO:0000256" key="4">
    <source>
        <dbReference type="SAM" id="MobiDB-lite"/>
    </source>
</evidence>
<evidence type="ECO:0000256" key="3">
    <source>
        <dbReference type="PROSITE-ProRule" id="PRU00023"/>
    </source>
</evidence>
<feature type="region of interest" description="Disordered" evidence="4">
    <location>
        <begin position="1"/>
        <end position="46"/>
    </location>
</feature>
<dbReference type="SUPFAM" id="SSF48403">
    <property type="entry name" value="Ankyrin repeat"/>
    <property type="match status" value="2"/>
</dbReference>
<feature type="region of interest" description="Disordered" evidence="4">
    <location>
        <begin position="596"/>
        <end position="625"/>
    </location>
</feature>
<dbReference type="Pfam" id="PF13637">
    <property type="entry name" value="Ank_4"/>
    <property type="match status" value="1"/>
</dbReference>
<dbReference type="PROSITE" id="PS50088">
    <property type="entry name" value="ANK_REPEAT"/>
    <property type="match status" value="7"/>
</dbReference>
<feature type="compositionally biased region" description="Basic and acidic residues" evidence="4">
    <location>
        <begin position="638"/>
        <end position="652"/>
    </location>
</feature>
<protein>
    <submittedName>
        <fullName evidence="5">Uncharacterized protein</fullName>
    </submittedName>
</protein>
<dbReference type="AlphaFoldDB" id="A0A7M7PN75"/>
<dbReference type="SMART" id="SM00248">
    <property type="entry name" value="ANK"/>
    <property type="match status" value="11"/>
</dbReference>
<dbReference type="OMA" id="IGHRTAH"/>
<feature type="compositionally biased region" description="Basic and acidic residues" evidence="4">
    <location>
        <begin position="20"/>
        <end position="36"/>
    </location>
</feature>
<feature type="repeat" description="ANK" evidence="3">
    <location>
        <begin position="146"/>
        <end position="178"/>
    </location>
</feature>
<sequence>MGEPEEEGRNNSESPGTAEDSTKLAEGETETTEKDTMSAGCSECGKPPLFYSIYDKQKTVFCSSECHGKRNEKERSPNLMLVKLAEKSDDGKESDAKSTGEQNTDELVDAALDQDIFECCHGGLTNNTNLHGLLEGGADVNQKDSNDQSLLIYAVANGDVTTINLLLEKGADVNQRGKAQATPLMIAADMGAKEKVSFLLSKDADTMLKDDDGKTALHRTERNRNTKCADLMIEKNPDLLQARDNCQQTILHQAAGEGNKDLVDFLLEKNADPCAMDNLNRSALHWAVIQGMESVATSLLERDCSKVIDEPDRFGVRPIHYGIQSNRSDIAGMLIEKGCELEAGESRGLTALIYAAACGKKDMLEIMIPRCKNVDVTDKKGWTALHHAAKRGDEDVCILLLDHKAKASVKSLTDEQTPLIIAVNNKHLGVVKLLIKRNPSSKDVKDAKGRSGLHHAAEHGDLNILSALLETQTDSQKKEEAEEGDSELQDFINSKDSSGHCALYLAAKNSHRDCCQHLLDKGAKIEESFRDLLFELGLIEPRDEEEESGDEDKSSTSSRQRYGVDETDESEKIEDLDLGNLTDTDAVALNSRYIYEGKGPAPKSTSPRRPMNVIPRRSTDIDDQETFDVHWKNILEKKRRSEQGVKARKSQENLKSPYAQPLVSSEVLRKYERMRRSHQALGRSGGSPSKPDGKTGDSSNKTHSGGSEERSKSLDTPMNLRNKSSHSHGKKYSYSVVTK</sequence>
<reference evidence="5" key="2">
    <citation type="submission" date="2021-01" db="UniProtKB">
        <authorList>
            <consortium name="EnsemblMetazoa"/>
        </authorList>
    </citation>
    <scope>IDENTIFICATION</scope>
</reference>
<dbReference type="KEGG" id="spu:577906"/>
<dbReference type="Proteomes" id="UP000007110">
    <property type="component" value="Unassembled WGS sequence"/>
</dbReference>
<keyword evidence="2 3" id="KW-0040">ANK repeat</keyword>
<evidence type="ECO:0000256" key="1">
    <source>
        <dbReference type="ARBA" id="ARBA00022737"/>
    </source>
</evidence>
<feature type="repeat" description="ANK" evidence="3">
    <location>
        <begin position="179"/>
        <end position="211"/>
    </location>
</feature>
<feature type="repeat" description="ANK" evidence="3">
    <location>
        <begin position="498"/>
        <end position="530"/>
    </location>
</feature>
<evidence type="ECO:0000313" key="6">
    <source>
        <dbReference type="Proteomes" id="UP000007110"/>
    </source>
</evidence>
<feature type="compositionally biased region" description="Acidic residues" evidence="4">
    <location>
        <begin position="565"/>
        <end position="576"/>
    </location>
</feature>
<dbReference type="PANTHER" id="PTHR24198">
    <property type="entry name" value="ANKYRIN REPEAT AND PROTEIN KINASE DOMAIN-CONTAINING PROTEIN"/>
    <property type="match status" value="1"/>
</dbReference>
<feature type="region of interest" description="Disordered" evidence="4">
    <location>
        <begin position="638"/>
        <end position="739"/>
    </location>
</feature>
<proteinExistence type="predicted"/>
<dbReference type="Gene3D" id="1.25.40.20">
    <property type="entry name" value="Ankyrin repeat-containing domain"/>
    <property type="match status" value="3"/>
</dbReference>
<reference evidence="6" key="1">
    <citation type="submission" date="2015-02" db="EMBL/GenBank/DDBJ databases">
        <title>Genome sequencing for Strongylocentrotus purpuratus.</title>
        <authorList>
            <person name="Murali S."/>
            <person name="Liu Y."/>
            <person name="Vee V."/>
            <person name="English A."/>
            <person name="Wang M."/>
            <person name="Skinner E."/>
            <person name="Han Y."/>
            <person name="Muzny D.M."/>
            <person name="Worley K.C."/>
            <person name="Gibbs R.A."/>
        </authorList>
    </citation>
    <scope>NUCLEOTIDE SEQUENCE</scope>
</reference>
<feature type="repeat" description="ANK" evidence="3">
    <location>
        <begin position="448"/>
        <end position="480"/>
    </location>
</feature>
<keyword evidence="6" id="KW-1185">Reference proteome</keyword>
<dbReference type="EnsemblMetazoa" id="XM_030996062">
    <property type="protein sequence ID" value="XP_030851922"/>
    <property type="gene ID" value="LOC577906"/>
</dbReference>
<feature type="repeat" description="ANK" evidence="3">
    <location>
        <begin position="380"/>
        <end position="412"/>
    </location>
</feature>
<dbReference type="InterPro" id="IPR002110">
    <property type="entry name" value="Ankyrin_rpt"/>
</dbReference>
<dbReference type="InterPro" id="IPR036770">
    <property type="entry name" value="Ankyrin_rpt-contain_sf"/>
</dbReference>
<dbReference type="PROSITE" id="PS50297">
    <property type="entry name" value="ANK_REP_REGION"/>
    <property type="match status" value="5"/>
</dbReference>
<name>A0A7M7PN75_STRPU</name>
<evidence type="ECO:0000313" key="5">
    <source>
        <dbReference type="EnsemblMetazoa" id="XP_030851922"/>
    </source>
</evidence>
<evidence type="ECO:0000256" key="2">
    <source>
        <dbReference type="ARBA" id="ARBA00023043"/>
    </source>
</evidence>
<dbReference type="PANTHER" id="PTHR24198:SF165">
    <property type="entry name" value="ANKYRIN REPEAT-CONTAINING PROTEIN-RELATED"/>
    <property type="match status" value="1"/>
</dbReference>
<keyword evidence="1" id="KW-0677">Repeat</keyword>
<feature type="compositionally biased region" description="Polar residues" evidence="4">
    <location>
        <begin position="696"/>
        <end position="705"/>
    </location>
</feature>